<dbReference type="HOGENOM" id="CLU_1197980_0_0_9"/>
<protein>
    <submittedName>
        <fullName evidence="1">Uncharacterized protein</fullName>
    </submittedName>
</protein>
<dbReference type="EMBL" id="CP001812">
    <property type="protein sequence ID" value="ADL36163.1"/>
    <property type="molecule type" value="Genomic_DNA"/>
</dbReference>
<gene>
    <name evidence="1" type="ordered locus">bpr_II226</name>
</gene>
<sequence>MQTKDMNNSMAEEDVKNPEAMPYGKIIDCIRKRQTKTKGDMYDVLITVDASTKDRFLNAKSSNITFNCYDFDSAVKARNLLVKSIRAVRPKRRHPIDGWTKEECAKEYAKTYIDNINNALKTDFEFSAENYSEVLAEAVKTYARKVFTGEFSCEQIGKDRDLIISILGYYKGKRSPLEKTYDALKNGFSLSAGYINNIMPEFFKMYAQEAMDENDNEKLLYAASILKSNEK</sequence>
<reference evidence="1 2" key="1">
    <citation type="journal article" date="2010" name="PLoS ONE">
        <title>The glycobiome of the rumen bacterium Butyrivibrio proteoclasticus B316(T) highlights adaptation to a polysaccharide-rich environment.</title>
        <authorList>
            <person name="Kelly W.J."/>
            <person name="Leahy S.C."/>
            <person name="Altermann E."/>
            <person name="Yeoman C.J."/>
            <person name="Dunne J.C."/>
            <person name="Kong Z."/>
            <person name="Pacheco D.M."/>
            <person name="Li D."/>
            <person name="Noel S.J."/>
            <person name="Moon C.D."/>
            <person name="Cookson A.L."/>
            <person name="Attwood G.T."/>
        </authorList>
    </citation>
    <scope>NUCLEOTIDE SEQUENCE [LARGE SCALE GENOMIC DNA]</scope>
    <source>
        <strain evidence="2">ATCC 51982 / DSM 14932 / B316</strain>
        <plasmid evidence="2">Plasmid pCY360</plasmid>
    </source>
</reference>
<dbReference type="RefSeq" id="WP_013282812.1">
    <property type="nucleotide sequence ID" value="NC_014389.1"/>
</dbReference>
<name>E0S431_BUTPB</name>
<keyword evidence="1" id="KW-0614">Plasmid</keyword>
<evidence type="ECO:0000313" key="2">
    <source>
        <dbReference type="Proteomes" id="UP000001299"/>
    </source>
</evidence>
<accession>E0S431</accession>
<dbReference type="Proteomes" id="UP000001299">
    <property type="component" value="Plasmid pCY360"/>
</dbReference>
<dbReference type="AlphaFoldDB" id="E0S431"/>
<proteinExistence type="predicted"/>
<evidence type="ECO:0000313" key="1">
    <source>
        <dbReference type="EMBL" id="ADL36163.1"/>
    </source>
</evidence>
<geneLocation type="plasmid" evidence="1 2">
    <name>pCY360</name>
</geneLocation>
<dbReference type="KEGG" id="bpb:bpr_II226"/>
<keyword evidence="2" id="KW-1185">Reference proteome</keyword>
<organism evidence="1 2">
    <name type="scientific">Butyrivibrio proteoclasticus (strain ATCC 51982 / DSM 14932 / B316)</name>
    <name type="common">Clostridium proteoclasticum</name>
    <dbReference type="NCBI Taxonomy" id="515622"/>
    <lineage>
        <taxon>Bacteria</taxon>
        <taxon>Bacillati</taxon>
        <taxon>Bacillota</taxon>
        <taxon>Clostridia</taxon>
        <taxon>Lachnospirales</taxon>
        <taxon>Lachnospiraceae</taxon>
        <taxon>Butyrivibrio</taxon>
    </lineage>
</organism>